<dbReference type="InterPro" id="IPR005025">
    <property type="entry name" value="FMN_Rdtase-like_dom"/>
</dbReference>
<organism evidence="4 5">
    <name type="scientific">Desulforamulus aeronauticus DSM 10349</name>
    <dbReference type="NCBI Taxonomy" id="1121421"/>
    <lineage>
        <taxon>Bacteria</taxon>
        <taxon>Bacillati</taxon>
        <taxon>Bacillota</taxon>
        <taxon>Clostridia</taxon>
        <taxon>Eubacteriales</taxon>
        <taxon>Peptococcaceae</taxon>
        <taxon>Desulforamulus</taxon>
    </lineage>
</organism>
<gene>
    <name evidence="4" type="ORF">SAMN02745123_03187</name>
</gene>
<accession>A0A1M6VFT6</accession>
<dbReference type="GO" id="GO:0016491">
    <property type="term" value="F:oxidoreductase activity"/>
    <property type="evidence" value="ECO:0007669"/>
    <property type="project" value="InterPro"/>
</dbReference>
<evidence type="ECO:0000313" key="5">
    <source>
        <dbReference type="Proteomes" id="UP000183997"/>
    </source>
</evidence>
<keyword evidence="1" id="KW-0285">Flavoprotein</keyword>
<dbReference type="Gene3D" id="3.40.50.360">
    <property type="match status" value="1"/>
</dbReference>
<proteinExistence type="predicted"/>
<dbReference type="RefSeq" id="WP_072916329.1">
    <property type="nucleotide sequence ID" value="NZ_FRAR01000024.1"/>
</dbReference>
<dbReference type="OrthoDB" id="6398207at2"/>
<feature type="domain" description="NADPH-dependent FMN reductase-like" evidence="3">
    <location>
        <begin position="1"/>
        <end position="159"/>
    </location>
</feature>
<dbReference type="Proteomes" id="UP000183997">
    <property type="component" value="Unassembled WGS sequence"/>
</dbReference>
<dbReference type="SUPFAM" id="SSF52218">
    <property type="entry name" value="Flavoproteins"/>
    <property type="match status" value="1"/>
</dbReference>
<dbReference type="PANTHER" id="PTHR43278">
    <property type="entry name" value="NAD(P)H-DEPENDENT FMN-CONTAINING OXIDOREDUCTASE YWQN-RELATED"/>
    <property type="match status" value="1"/>
</dbReference>
<dbReference type="AlphaFoldDB" id="A0A1M6VFT6"/>
<evidence type="ECO:0000256" key="1">
    <source>
        <dbReference type="ARBA" id="ARBA00022630"/>
    </source>
</evidence>
<dbReference type="EMBL" id="FRAR01000024">
    <property type="protein sequence ID" value="SHK80383.1"/>
    <property type="molecule type" value="Genomic_DNA"/>
</dbReference>
<dbReference type="PANTHER" id="PTHR43278:SF1">
    <property type="entry name" value="IRON-SULFUR FLAVOPROTEIN MJ1083"/>
    <property type="match status" value="1"/>
</dbReference>
<dbReference type="InterPro" id="IPR051796">
    <property type="entry name" value="ISF_SsuE-like"/>
</dbReference>
<sequence length="202" mass="21330">MLILGLNGSPNTNGNTVFMLNKALDAATEMGAVTKLIHVAEVVETADKLFCDACTNPCAGVCYQDTPLGELFELIKTADGIIQGSPVYFGTVASPLKLLWDKSRALRKEKALVDVVGAALAVGASRFGGQETTVRALQDIMLVHGMTLVGDGSYLDDAGHQGASAQRPAEGDLQAAKRCQILGRRVAMVALATTSLRQRRKG</sequence>
<dbReference type="Pfam" id="PF03358">
    <property type="entry name" value="FMN_red"/>
    <property type="match status" value="1"/>
</dbReference>
<keyword evidence="2" id="KW-0288">FMN</keyword>
<evidence type="ECO:0000259" key="3">
    <source>
        <dbReference type="Pfam" id="PF03358"/>
    </source>
</evidence>
<evidence type="ECO:0000313" key="4">
    <source>
        <dbReference type="EMBL" id="SHK80383.1"/>
    </source>
</evidence>
<reference evidence="5" key="1">
    <citation type="submission" date="2016-11" db="EMBL/GenBank/DDBJ databases">
        <authorList>
            <person name="Varghese N."/>
            <person name="Submissions S."/>
        </authorList>
    </citation>
    <scope>NUCLEOTIDE SEQUENCE [LARGE SCALE GENOMIC DNA]</scope>
    <source>
        <strain evidence="5">DSM 10349</strain>
    </source>
</reference>
<evidence type="ECO:0000256" key="2">
    <source>
        <dbReference type="ARBA" id="ARBA00022643"/>
    </source>
</evidence>
<dbReference type="STRING" id="1121421.SAMN02745123_03187"/>
<name>A0A1M6VFT6_9FIRM</name>
<keyword evidence="5" id="KW-1185">Reference proteome</keyword>
<protein>
    <submittedName>
        <fullName evidence="4">Multimeric flavodoxin WrbA</fullName>
    </submittedName>
</protein>
<dbReference type="InterPro" id="IPR029039">
    <property type="entry name" value="Flavoprotein-like_sf"/>
</dbReference>